<dbReference type="InterPro" id="IPR036291">
    <property type="entry name" value="NAD(P)-bd_dom_sf"/>
</dbReference>
<accession>A0A917WHT8</accession>
<name>A0A917WHT8_9ACTN</name>
<comment type="similarity">
    <text evidence="1">Belongs to the short-chain dehydrogenases/reductases (SDR) family.</text>
</comment>
<evidence type="ECO:0000313" key="3">
    <source>
        <dbReference type="EMBL" id="GGM05237.1"/>
    </source>
</evidence>
<dbReference type="InterPro" id="IPR020904">
    <property type="entry name" value="Sc_DH/Rdtase_CS"/>
</dbReference>
<dbReference type="EMBL" id="BMNA01000004">
    <property type="protein sequence ID" value="GGM05237.1"/>
    <property type="molecule type" value="Genomic_DNA"/>
</dbReference>
<dbReference type="InterPro" id="IPR050259">
    <property type="entry name" value="SDR"/>
</dbReference>
<keyword evidence="2" id="KW-0560">Oxidoreductase</keyword>
<dbReference type="GO" id="GO:0016491">
    <property type="term" value="F:oxidoreductase activity"/>
    <property type="evidence" value="ECO:0007669"/>
    <property type="project" value="UniProtKB-KW"/>
</dbReference>
<comment type="caution">
    <text evidence="3">The sequence shown here is derived from an EMBL/GenBank/DDBJ whole genome shotgun (WGS) entry which is preliminary data.</text>
</comment>
<dbReference type="PRINTS" id="PR00080">
    <property type="entry name" value="SDRFAMILY"/>
</dbReference>
<dbReference type="Pfam" id="PF13561">
    <property type="entry name" value="adh_short_C2"/>
    <property type="match status" value="1"/>
</dbReference>
<evidence type="ECO:0000313" key="4">
    <source>
        <dbReference type="Proteomes" id="UP000655208"/>
    </source>
</evidence>
<sequence length="266" mass="27756">MRPPARGAGSYAAAMADEQTTRPLAGRRAWVTGAASGIGSAVAERLAADGATVTCVDVDGPAVGAVAERIGGTALTVDLSDTDAVAELAVDTDILVSGAGIQHVAPIDSFPVQRFELIMRLMLHTPFLLVRAALPGMYRRGWGRVVHISSAHGLRASEYKSAYVMAKHGIEGLSKVTALEGAPHGVTSNCVNPGYVRTPLVERQIADQARAHGLSEDEVIDTVILAKSAIKRLLRPDEVAAAVAFVLGQDLMTGTALSLDGGWTAR</sequence>
<dbReference type="AlphaFoldDB" id="A0A917WHT8"/>
<protein>
    <submittedName>
        <fullName evidence="3">3-hydroxybutyrate dehydrogenase</fullName>
    </submittedName>
</protein>
<dbReference type="SUPFAM" id="SSF51735">
    <property type="entry name" value="NAD(P)-binding Rossmann-fold domains"/>
    <property type="match status" value="1"/>
</dbReference>
<dbReference type="PANTHER" id="PTHR42879">
    <property type="entry name" value="3-OXOACYL-(ACYL-CARRIER-PROTEIN) REDUCTASE"/>
    <property type="match status" value="1"/>
</dbReference>
<dbReference type="PROSITE" id="PS00061">
    <property type="entry name" value="ADH_SHORT"/>
    <property type="match status" value="1"/>
</dbReference>
<gene>
    <name evidence="3" type="ORF">GCM10011594_26830</name>
</gene>
<proteinExistence type="inferred from homology"/>
<dbReference type="FunFam" id="3.40.50.720:FF:000084">
    <property type="entry name" value="Short-chain dehydrogenase reductase"/>
    <property type="match status" value="1"/>
</dbReference>
<dbReference type="InterPro" id="IPR002347">
    <property type="entry name" value="SDR_fam"/>
</dbReference>
<dbReference type="PRINTS" id="PR00081">
    <property type="entry name" value="GDHRDH"/>
</dbReference>
<dbReference type="Gene3D" id="3.40.50.720">
    <property type="entry name" value="NAD(P)-binding Rossmann-like Domain"/>
    <property type="match status" value="1"/>
</dbReference>
<dbReference type="PANTHER" id="PTHR42879:SF2">
    <property type="entry name" value="3-OXOACYL-[ACYL-CARRIER-PROTEIN] REDUCTASE FABG"/>
    <property type="match status" value="1"/>
</dbReference>
<keyword evidence="4" id="KW-1185">Reference proteome</keyword>
<reference evidence="3" key="1">
    <citation type="journal article" date="2014" name="Int. J. Syst. Evol. Microbiol.">
        <title>Complete genome sequence of Corynebacterium casei LMG S-19264T (=DSM 44701T), isolated from a smear-ripened cheese.</title>
        <authorList>
            <consortium name="US DOE Joint Genome Institute (JGI-PGF)"/>
            <person name="Walter F."/>
            <person name="Albersmeier A."/>
            <person name="Kalinowski J."/>
            <person name="Ruckert C."/>
        </authorList>
    </citation>
    <scope>NUCLEOTIDE SEQUENCE</scope>
    <source>
        <strain evidence="3">CGMCC 4.7308</strain>
    </source>
</reference>
<dbReference type="Proteomes" id="UP000655208">
    <property type="component" value="Unassembled WGS sequence"/>
</dbReference>
<reference evidence="3" key="2">
    <citation type="submission" date="2020-09" db="EMBL/GenBank/DDBJ databases">
        <authorList>
            <person name="Sun Q."/>
            <person name="Zhou Y."/>
        </authorList>
    </citation>
    <scope>NUCLEOTIDE SEQUENCE</scope>
    <source>
        <strain evidence="3">CGMCC 4.7308</strain>
    </source>
</reference>
<dbReference type="GO" id="GO:0032787">
    <property type="term" value="P:monocarboxylic acid metabolic process"/>
    <property type="evidence" value="ECO:0007669"/>
    <property type="project" value="UniProtKB-ARBA"/>
</dbReference>
<evidence type="ECO:0000256" key="1">
    <source>
        <dbReference type="ARBA" id="ARBA00006484"/>
    </source>
</evidence>
<organism evidence="3 4">
    <name type="scientific">Nakamurella endophytica</name>
    <dbReference type="NCBI Taxonomy" id="1748367"/>
    <lineage>
        <taxon>Bacteria</taxon>
        <taxon>Bacillati</taxon>
        <taxon>Actinomycetota</taxon>
        <taxon>Actinomycetes</taxon>
        <taxon>Nakamurellales</taxon>
        <taxon>Nakamurellaceae</taxon>
        <taxon>Nakamurella</taxon>
    </lineage>
</organism>
<evidence type="ECO:0000256" key="2">
    <source>
        <dbReference type="ARBA" id="ARBA00023002"/>
    </source>
</evidence>